<evidence type="ECO:0000256" key="3">
    <source>
        <dbReference type="SAM" id="MobiDB-lite"/>
    </source>
</evidence>
<organism evidence="5">
    <name type="scientific">hydrothermal vent metagenome</name>
    <dbReference type="NCBI Taxonomy" id="652676"/>
    <lineage>
        <taxon>unclassified sequences</taxon>
        <taxon>metagenomes</taxon>
        <taxon>ecological metagenomes</taxon>
    </lineage>
</organism>
<gene>
    <name evidence="5" type="ORF">MNBD_ACTINO02-2711</name>
</gene>
<dbReference type="GO" id="GO:0006099">
    <property type="term" value="P:tricarboxylic acid cycle"/>
    <property type="evidence" value="ECO:0007669"/>
    <property type="project" value="TreeGrafter"/>
</dbReference>
<feature type="domain" description="Helix-turn-helix" evidence="4">
    <location>
        <begin position="5"/>
        <end position="40"/>
    </location>
</feature>
<dbReference type="SUPFAM" id="SSF48256">
    <property type="entry name" value="Citrate synthase"/>
    <property type="match status" value="1"/>
</dbReference>
<accession>A0A3B0SHF0</accession>
<evidence type="ECO:0000313" key="5">
    <source>
        <dbReference type="EMBL" id="VAW01852.1"/>
    </source>
</evidence>
<comment type="similarity">
    <text evidence="1">Belongs to the citrate synthase family.</text>
</comment>
<dbReference type="Gene3D" id="1.10.230.10">
    <property type="entry name" value="Cytochrome P450-Terp, domain 2"/>
    <property type="match status" value="1"/>
</dbReference>
<keyword evidence="5" id="KW-0012">Acyltransferase</keyword>
<feature type="region of interest" description="Disordered" evidence="3">
    <location>
        <begin position="178"/>
        <end position="200"/>
    </location>
</feature>
<dbReference type="GO" id="GO:0005975">
    <property type="term" value="P:carbohydrate metabolic process"/>
    <property type="evidence" value="ECO:0007669"/>
    <property type="project" value="TreeGrafter"/>
</dbReference>
<dbReference type="AlphaFoldDB" id="A0A3B0SHF0"/>
<evidence type="ECO:0000256" key="2">
    <source>
        <dbReference type="ARBA" id="ARBA00022679"/>
    </source>
</evidence>
<dbReference type="Pfam" id="PF12728">
    <property type="entry name" value="HTH_17"/>
    <property type="match status" value="1"/>
</dbReference>
<proteinExistence type="inferred from homology"/>
<dbReference type="InterPro" id="IPR036969">
    <property type="entry name" value="Citrate_synthase_sf"/>
</dbReference>
<dbReference type="Pfam" id="PF00285">
    <property type="entry name" value="Citrate_synt"/>
    <property type="match status" value="1"/>
</dbReference>
<dbReference type="PANTHER" id="PTHR11739">
    <property type="entry name" value="CITRATE SYNTHASE"/>
    <property type="match status" value="1"/>
</dbReference>
<reference evidence="5" key="1">
    <citation type="submission" date="2018-06" db="EMBL/GenBank/DDBJ databases">
        <authorList>
            <person name="Zhirakovskaya E."/>
        </authorList>
    </citation>
    <scope>NUCLEOTIDE SEQUENCE</scope>
</reference>
<dbReference type="GO" id="GO:0036440">
    <property type="term" value="F:citrate synthase activity"/>
    <property type="evidence" value="ECO:0007669"/>
    <property type="project" value="UniProtKB-EC"/>
</dbReference>
<dbReference type="InterPro" id="IPR041657">
    <property type="entry name" value="HTH_17"/>
</dbReference>
<name>A0A3B0SHF0_9ZZZZ</name>
<dbReference type="Gene3D" id="1.10.580.10">
    <property type="entry name" value="Citrate Synthase, domain 1"/>
    <property type="match status" value="1"/>
</dbReference>
<dbReference type="InterPro" id="IPR016143">
    <property type="entry name" value="Citrate_synth-like_sm_a-sub"/>
</dbReference>
<dbReference type="InterPro" id="IPR009061">
    <property type="entry name" value="DNA-bd_dom_put_sf"/>
</dbReference>
<dbReference type="PRINTS" id="PR00143">
    <property type="entry name" value="CITRTSNTHASE"/>
</dbReference>
<dbReference type="GO" id="GO:0005829">
    <property type="term" value="C:cytosol"/>
    <property type="evidence" value="ECO:0007669"/>
    <property type="project" value="TreeGrafter"/>
</dbReference>
<dbReference type="InterPro" id="IPR002020">
    <property type="entry name" value="Citrate_synthase"/>
</dbReference>
<dbReference type="EC" id="2.3.3.1" evidence="5"/>
<sequence length="413" mass="42964">MTFDLLTTTEAAQSLGVKPSTVYAYVSRGLLSPIRRPGERASQFLAHEVESLRRGNPRPTTQGLVIDSAISLVEDGRYWYRGHDAVELASTGSFEDVADILWNEQVPGGWDRDEGAVLTATLAWAGLPPNATMLQRIQAIVLSLAATDPLVSTISAGAVVSTGRGALATVAHSLGGAASTPDSGVHEGRIRPNRTPESQEVDVVPSIATALAGGLGNYDAAPAVDQALGLLADHGLAPSTMAVRVAAGFGASIYQSILAGLATLSGSLHGGASGATERLFRTALETSPARALEETLRVGTVPGIGQPLYPGGDPRYPAIVTNLRERVGDSRIIGVLDEFERTCSDRGWGHPNVDMGLGALAAAYGFAPGAGEVIFAVGRMAGWIAHATEAITAERIRPRARYVGPEPVAHSGI</sequence>
<dbReference type="SUPFAM" id="SSF46955">
    <property type="entry name" value="Putative DNA-binding domain"/>
    <property type="match status" value="1"/>
</dbReference>
<dbReference type="EMBL" id="UOEK01000219">
    <property type="protein sequence ID" value="VAW01852.1"/>
    <property type="molecule type" value="Genomic_DNA"/>
</dbReference>
<dbReference type="InterPro" id="IPR016142">
    <property type="entry name" value="Citrate_synth-like_lrg_a-sub"/>
</dbReference>
<protein>
    <submittedName>
        <fullName evidence="5">Citrate synthase (Si)</fullName>
        <ecNumber evidence="5">2.3.3.1</ecNumber>
    </submittedName>
</protein>
<dbReference type="PANTHER" id="PTHR11739:SF4">
    <property type="entry name" value="CITRATE SYNTHASE, PEROXISOMAL"/>
    <property type="match status" value="1"/>
</dbReference>
<evidence type="ECO:0000259" key="4">
    <source>
        <dbReference type="Pfam" id="PF12728"/>
    </source>
</evidence>
<dbReference type="Gene3D" id="1.10.1660.10">
    <property type="match status" value="1"/>
</dbReference>
<keyword evidence="2 5" id="KW-0808">Transferase</keyword>
<evidence type="ECO:0000256" key="1">
    <source>
        <dbReference type="ARBA" id="ARBA00010566"/>
    </source>
</evidence>